<proteinExistence type="predicted"/>
<dbReference type="InterPro" id="IPR012341">
    <property type="entry name" value="6hp_glycosidase-like_sf"/>
</dbReference>
<dbReference type="GO" id="GO:0005975">
    <property type="term" value="P:carbohydrate metabolic process"/>
    <property type="evidence" value="ECO:0007669"/>
    <property type="project" value="InterPro"/>
</dbReference>
<dbReference type="EMBL" id="CP003493">
    <property type="protein sequence ID" value="AFV90788.1"/>
    <property type="molecule type" value="Genomic_DNA"/>
</dbReference>
<dbReference type="STRING" id="1171373.PACID_30230"/>
<dbReference type="AlphaFoldDB" id="K7S0F4"/>
<sequence length="845" mass="92443">MPLGGIDTGCLSIGSDGGLRQWQIHHTGNHQGDLPGSFFALRVQRGEPTMSRTVLLQQARPSPPARRDVPGGRAPLVTDDLVPQWQEDLLSQHGGVASSAMSGIYPVARLHQDCGLGVDIDLTAWNPMVPTDTEISGVPCALFEFRLTNTADCAAQCWLAGSLHNGVGLDPSATPHGVRAPGYGSNTNTLEREPGWTRLVMDSHGCDRRHDSAGQMALLCEGQADALSQFQEPSELFHFLDRLPGWEHPGPVAALPGLPSEAPGAGGSWPGPSPAGQTWLGALSRKVALGPAGSKDASATVRFAVCWSFPNRYVTWPDFGPDRPEYGATRFWLGCHYTKAWPDARHVADAVTRMWDLWWKRTTDWTDAVESMPGSAVLKEHLAAQAVVPRTPTCFRDHEGRFFGFEGVLGASTAMWTGDVGYSCPLNCTHVWNYAQAASALWPSLEASMRDTEFEVMQAPDGSLPHRVIAPVWLEQLWDVEIGGPDHPALDGMLGAVLKTYREVRRGAVGAGWLRDRWNNLCRLMDHVAARWDPECSGLLTGEQPSTHDISLYGANMFMGSLWLAALRASEEMALILGATDRAMGWRERFVLSSAAYDTALFRGGYYVQAADETHGDDDEFGDGCLADQLIGQWWAHLLDLGHLLPAEHVRSALQAVVAHNLNPADETRHSQRAYAVRGEQGLVMCSWPRGGRPARATRYCDEVWTGCEYEVAALCLAEGLEKDGHRILDAIWRRHDGRIRNPYNEIECGDHYVRSMAGWSVLELGGAPRWDAISGSLRLTRPGSWPVLTGTGWGVCTCDESTARVTCHHGVLPIRQVMWERDSCGTARNVPAGETVAVIRGEDR</sequence>
<dbReference type="InterPro" id="IPR052566">
    <property type="entry name" value="Non-lysos_glucosylceramidase"/>
</dbReference>
<feature type="domain" description="Glycosyl-hydrolase family 116 catalytic region" evidence="1">
    <location>
        <begin position="492"/>
        <end position="761"/>
    </location>
</feature>
<dbReference type="Pfam" id="PF04685">
    <property type="entry name" value="DUF608"/>
    <property type="match status" value="1"/>
</dbReference>
<dbReference type="HOGENOM" id="CLU_010759_0_0_11"/>
<dbReference type="Gene3D" id="1.50.10.10">
    <property type="match status" value="1"/>
</dbReference>
<feature type="domain" description="Glycosyl-hydrolase family 116 N-terminal" evidence="2">
    <location>
        <begin position="1"/>
        <end position="358"/>
    </location>
</feature>
<dbReference type="eggNOG" id="COG4354">
    <property type="taxonomic scope" value="Bacteria"/>
</dbReference>
<evidence type="ECO:0000259" key="2">
    <source>
        <dbReference type="Pfam" id="PF12215"/>
    </source>
</evidence>
<dbReference type="GO" id="GO:0008422">
    <property type="term" value="F:beta-glucosidase activity"/>
    <property type="evidence" value="ECO:0007669"/>
    <property type="project" value="TreeGrafter"/>
</dbReference>
<dbReference type="PATRIC" id="fig|1171373.8.peg.2973"/>
<evidence type="ECO:0000313" key="4">
    <source>
        <dbReference type="Proteomes" id="UP000000214"/>
    </source>
</evidence>
<dbReference type="PANTHER" id="PTHR12654:SF4">
    <property type="entry name" value="PB1 DOMAIN-CONTAINING PROTEIN"/>
    <property type="match status" value="1"/>
</dbReference>
<dbReference type="PANTHER" id="PTHR12654">
    <property type="entry name" value="BILE ACID BETA-GLUCOSIDASE-RELATED"/>
    <property type="match status" value="1"/>
</dbReference>
<gene>
    <name evidence="3" type="ordered locus">PACID_30230</name>
</gene>
<evidence type="ECO:0000259" key="1">
    <source>
        <dbReference type="Pfam" id="PF04685"/>
    </source>
</evidence>
<dbReference type="SUPFAM" id="SSF48208">
    <property type="entry name" value="Six-hairpin glycosidases"/>
    <property type="match status" value="1"/>
</dbReference>
<dbReference type="InterPro" id="IPR006775">
    <property type="entry name" value="GH116_catalytic"/>
</dbReference>
<dbReference type="InterPro" id="IPR024462">
    <property type="entry name" value="GH116_N"/>
</dbReference>
<protein>
    <recommendedName>
        <fullName evidence="5">Bile acid beta-glucosidase</fullName>
    </recommendedName>
</protein>
<accession>K7S0F4</accession>
<dbReference type="KEGG" id="pbo:PACID_30230"/>
<organism evidence="3 4">
    <name type="scientific">Acidipropionibacterium acidipropionici (strain ATCC 4875 / DSM 20272 / JCM 6432 / NBRC 12425 / NCIMB 8070 / 4)</name>
    <name type="common">Propionibacterium acidipropionici</name>
    <dbReference type="NCBI Taxonomy" id="1171373"/>
    <lineage>
        <taxon>Bacteria</taxon>
        <taxon>Bacillati</taxon>
        <taxon>Actinomycetota</taxon>
        <taxon>Actinomycetes</taxon>
        <taxon>Propionibacteriales</taxon>
        <taxon>Propionibacteriaceae</taxon>
        <taxon>Acidipropionibacterium</taxon>
    </lineage>
</organism>
<dbReference type="InterPro" id="IPR008928">
    <property type="entry name" value="6-hairpin_glycosidase_sf"/>
</dbReference>
<evidence type="ECO:0008006" key="5">
    <source>
        <dbReference type="Google" id="ProtNLM"/>
    </source>
</evidence>
<dbReference type="Proteomes" id="UP000000214">
    <property type="component" value="Chromosome"/>
</dbReference>
<reference evidence="3 4" key="1">
    <citation type="journal article" date="2012" name="BMC Genomics">
        <title>The genome sequence of Propionibacterium acidipropionici provides insights into its biotechnological and industrial potential.</title>
        <authorList>
            <person name="Parizzi L.P."/>
            <person name="Grassi M.C."/>
            <person name="Llerena L.A."/>
            <person name="Carazzolle M.F."/>
            <person name="Queiroz V.L."/>
            <person name="Lunardi I."/>
            <person name="Zeidler A.F."/>
            <person name="Teixeira P.J."/>
            <person name="Mieczkowski P."/>
            <person name="Rincones J."/>
            <person name="Pereira G.A."/>
        </authorList>
    </citation>
    <scope>NUCLEOTIDE SEQUENCE [LARGE SCALE GENOMIC DNA]</scope>
    <source>
        <strain evidence="4">ATCC 4875 / DSM 20272 / JCM 6432 / NBRC 12425 / NCIMB 8070</strain>
    </source>
</reference>
<dbReference type="RefSeq" id="WP_015071684.1">
    <property type="nucleotide sequence ID" value="NC_019395.1"/>
</dbReference>
<name>K7S0F4_ACIA4</name>
<dbReference type="GeneID" id="88084774"/>
<evidence type="ECO:0000313" key="3">
    <source>
        <dbReference type="EMBL" id="AFV90788.1"/>
    </source>
</evidence>
<dbReference type="Pfam" id="PF12215">
    <property type="entry name" value="Glyco_hydr_116N"/>
    <property type="match status" value="1"/>
</dbReference>